<sequence length="75" mass="7939">MQTPDEEDAQYEAERQMLPDCGCANTTSICAGGRKTRALKTQIAEGDFLELVEGCHTGRGTVAPATPSVVLPGML</sequence>
<proteinExistence type="predicted"/>
<keyword evidence="2" id="KW-1185">Reference proteome</keyword>
<dbReference type="AlphaFoldDB" id="A0A409W5N1"/>
<dbReference type="InParanoid" id="A0A409W5N1"/>
<accession>A0A409W5N1</accession>
<comment type="caution">
    <text evidence="1">The sequence shown here is derived from an EMBL/GenBank/DDBJ whole genome shotgun (WGS) entry which is preliminary data.</text>
</comment>
<name>A0A409W5N1_9AGAR</name>
<dbReference type="EMBL" id="NHYE01005384">
    <property type="protein sequence ID" value="PPQ73785.1"/>
    <property type="molecule type" value="Genomic_DNA"/>
</dbReference>
<gene>
    <name evidence="1" type="ORF">CVT26_011520</name>
</gene>
<evidence type="ECO:0000313" key="1">
    <source>
        <dbReference type="EMBL" id="PPQ73785.1"/>
    </source>
</evidence>
<protein>
    <submittedName>
        <fullName evidence="1">Uncharacterized protein</fullName>
    </submittedName>
</protein>
<evidence type="ECO:0000313" key="2">
    <source>
        <dbReference type="Proteomes" id="UP000284706"/>
    </source>
</evidence>
<organism evidence="1 2">
    <name type="scientific">Gymnopilus dilepis</name>
    <dbReference type="NCBI Taxonomy" id="231916"/>
    <lineage>
        <taxon>Eukaryota</taxon>
        <taxon>Fungi</taxon>
        <taxon>Dikarya</taxon>
        <taxon>Basidiomycota</taxon>
        <taxon>Agaricomycotina</taxon>
        <taxon>Agaricomycetes</taxon>
        <taxon>Agaricomycetidae</taxon>
        <taxon>Agaricales</taxon>
        <taxon>Agaricineae</taxon>
        <taxon>Hymenogastraceae</taxon>
        <taxon>Gymnopilus</taxon>
    </lineage>
</organism>
<dbReference type="Proteomes" id="UP000284706">
    <property type="component" value="Unassembled WGS sequence"/>
</dbReference>
<reference evidence="1 2" key="1">
    <citation type="journal article" date="2018" name="Evol. Lett.">
        <title>Horizontal gene cluster transfer increased hallucinogenic mushroom diversity.</title>
        <authorList>
            <person name="Reynolds H.T."/>
            <person name="Vijayakumar V."/>
            <person name="Gluck-Thaler E."/>
            <person name="Korotkin H.B."/>
            <person name="Matheny P.B."/>
            <person name="Slot J.C."/>
        </authorList>
    </citation>
    <scope>NUCLEOTIDE SEQUENCE [LARGE SCALE GENOMIC DNA]</scope>
    <source>
        <strain evidence="1 2">SRW20</strain>
    </source>
</reference>